<sequence>MQIIPDAAFFDDLFGTNPTYAVHLAASHGDVAQIHRLLNAGKDINKIHVARGKFDGFGTPLHVAVWRQQPTALAALLERGANMDILDEDCSDERMVDTPLRLAVRLGRRDIAKMLWDFGVHMQKQPRSIESGSLLAVAASEGHTDMVSDLLSWTSEWAPDHQTDALRLACTAFHLDVAKVLLEAFQFDQAQLEVAAVWTVTSEHAPPQPRSSRDERFTFLRREAKRQAEIIATLLDAYRRLGDARAYQAFLNHLLPMSASTPFRIDTLRLLLQSGADPNSRSKNSGRTALQLSLTVRRDVQTFNEEGVKELLDFGASVDGLDEAEKSKIEVWERMRTNGLSE</sequence>
<evidence type="ECO:0000256" key="3">
    <source>
        <dbReference type="PROSITE-ProRule" id="PRU00023"/>
    </source>
</evidence>
<name>A0A9P4TAZ7_CURKU</name>
<dbReference type="SMART" id="SM00248">
    <property type="entry name" value="ANK"/>
    <property type="match status" value="6"/>
</dbReference>
<organism evidence="4 5">
    <name type="scientific">Curvularia kusanoi</name>
    <name type="common">Cochliobolus kusanoi</name>
    <dbReference type="NCBI Taxonomy" id="90978"/>
    <lineage>
        <taxon>Eukaryota</taxon>
        <taxon>Fungi</taxon>
        <taxon>Dikarya</taxon>
        <taxon>Ascomycota</taxon>
        <taxon>Pezizomycotina</taxon>
        <taxon>Dothideomycetes</taxon>
        <taxon>Pleosporomycetidae</taxon>
        <taxon>Pleosporales</taxon>
        <taxon>Pleosporineae</taxon>
        <taxon>Pleosporaceae</taxon>
        <taxon>Curvularia</taxon>
    </lineage>
</organism>
<dbReference type="PANTHER" id="PTHR24123">
    <property type="entry name" value="ANKYRIN REPEAT-CONTAINING"/>
    <property type="match status" value="1"/>
</dbReference>
<dbReference type="AlphaFoldDB" id="A0A9P4TAZ7"/>
<evidence type="ECO:0000256" key="2">
    <source>
        <dbReference type="ARBA" id="ARBA00023043"/>
    </source>
</evidence>
<dbReference type="InterPro" id="IPR051165">
    <property type="entry name" value="Multifunctional_ANK_Repeat"/>
</dbReference>
<dbReference type="PROSITE" id="PS50297">
    <property type="entry name" value="ANK_REP_REGION"/>
    <property type="match status" value="1"/>
</dbReference>
<evidence type="ECO:0000313" key="4">
    <source>
        <dbReference type="EMBL" id="KAF3000723.1"/>
    </source>
</evidence>
<keyword evidence="2 3" id="KW-0040">ANK repeat</keyword>
<dbReference type="SUPFAM" id="SSF48403">
    <property type="entry name" value="Ankyrin repeat"/>
    <property type="match status" value="1"/>
</dbReference>
<dbReference type="Pfam" id="PF12796">
    <property type="entry name" value="Ank_2"/>
    <property type="match status" value="1"/>
</dbReference>
<dbReference type="EMBL" id="SWKU01000014">
    <property type="protein sequence ID" value="KAF3000723.1"/>
    <property type="molecule type" value="Genomic_DNA"/>
</dbReference>
<dbReference type="Proteomes" id="UP000801428">
    <property type="component" value="Unassembled WGS sequence"/>
</dbReference>
<reference evidence="4" key="1">
    <citation type="submission" date="2019-04" db="EMBL/GenBank/DDBJ databases">
        <title>Sequencing of skin fungus with MAO and IRED activity.</title>
        <authorList>
            <person name="Marsaioli A.J."/>
            <person name="Bonatto J.M.C."/>
            <person name="Reis Junior O."/>
        </authorList>
    </citation>
    <scope>NUCLEOTIDE SEQUENCE</scope>
    <source>
        <strain evidence="4">30M1</strain>
    </source>
</reference>
<dbReference type="PROSITE" id="PS50088">
    <property type="entry name" value="ANK_REPEAT"/>
    <property type="match status" value="2"/>
</dbReference>
<evidence type="ECO:0000313" key="5">
    <source>
        <dbReference type="Proteomes" id="UP000801428"/>
    </source>
</evidence>
<feature type="repeat" description="ANK" evidence="3">
    <location>
        <begin position="17"/>
        <end position="49"/>
    </location>
</feature>
<evidence type="ECO:0000256" key="1">
    <source>
        <dbReference type="ARBA" id="ARBA00022737"/>
    </source>
</evidence>
<accession>A0A9P4TAZ7</accession>
<evidence type="ECO:0008006" key="6">
    <source>
        <dbReference type="Google" id="ProtNLM"/>
    </source>
</evidence>
<dbReference type="InterPro" id="IPR036770">
    <property type="entry name" value="Ankyrin_rpt-contain_sf"/>
</dbReference>
<dbReference type="PANTHER" id="PTHR24123:SF141">
    <property type="entry name" value="ANKYRIN 2, ISOFORM U"/>
    <property type="match status" value="1"/>
</dbReference>
<proteinExistence type="predicted"/>
<dbReference type="OrthoDB" id="341259at2759"/>
<gene>
    <name evidence="4" type="ORF">E8E13_003365</name>
</gene>
<protein>
    <recommendedName>
        <fullName evidence="6">Ankyrin</fullName>
    </recommendedName>
</protein>
<comment type="caution">
    <text evidence="4">The sequence shown here is derived from an EMBL/GenBank/DDBJ whole genome shotgun (WGS) entry which is preliminary data.</text>
</comment>
<keyword evidence="1" id="KW-0677">Repeat</keyword>
<keyword evidence="5" id="KW-1185">Reference proteome</keyword>
<dbReference type="InterPro" id="IPR002110">
    <property type="entry name" value="Ankyrin_rpt"/>
</dbReference>
<dbReference type="Gene3D" id="1.25.40.20">
    <property type="entry name" value="Ankyrin repeat-containing domain"/>
    <property type="match status" value="2"/>
</dbReference>
<feature type="repeat" description="ANK" evidence="3">
    <location>
        <begin position="59"/>
        <end position="88"/>
    </location>
</feature>